<accession>A0ABY3T489</accession>
<proteinExistence type="predicted"/>
<evidence type="ECO:0000256" key="5">
    <source>
        <dbReference type="ARBA" id="ARBA00022692"/>
    </source>
</evidence>
<evidence type="ECO:0000256" key="7">
    <source>
        <dbReference type="ARBA" id="ARBA00023065"/>
    </source>
</evidence>
<evidence type="ECO:0000256" key="8">
    <source>
        <dbReference type="ARBA" id="ARBA00023114"/>
    </source>
</evidence>
<keyword evidence="5" id="KW-0812">Transmembrane</keyword>
<dbReference type="Pfam" id="PF13609">
    <property type="entry name" value="Porin_4"/>
    <property type="match status" value="1"/>
</dbReference>
<evidence type="ECO:0000256" key="10">
    <source>
        <dbReference type="ARBA" id="ARBA00023237"/>
    </source>
</evidence>
<dbReference type="InterPro" id="IPR033900">
    <property type="entry name" value="Gram_neg_porin_domain"/>
</dbReference>
<feature type="domain" description="Porin" evidence="13">
    <location>
        <begin position="19"/>
        <end position="380"/>
    </location>
</feature>
<feature type="compositionally biased region" description="Basic and acidic residues" evidence="11">
    <location>
        <begin position="56"/>
        <end position="74"/>
    </location>
</feature>
<keyword evidence="15" id="KW-1185">Reference proteome</keyword>
<keyword evidence="4" id="KW-1134">Transmembrane beta strand</keyword>
<feature type="signal peptide" evidence="12">
    <location>
        <begin position="1"/>
        <end position="24"/>
    </location>
</feature>
<evidence type="ECO:0000256" key="6">
    <source>
        <dbReference type="ARBA" id="ARBA00022729"/>
    </source>
</evidence>
<dbReference type="PANTHER" id="PTHR34501:SF9">
    <property type="entry name" value="MAJOR OUTER MEMBRANE PROTEIN P.IA"/>
    <property type="match status" value="1"/>
</dbReference>
<dbReference type="EMBL" id="CP091244">
    <property type="protein sequence ID" value="UJS26386.1"/>
    <property type="molecule type" value="Genomic_DNA"/>
</dbReference>
<keyword evidence="6 12" id="KW-0732">Signal</keyword>
<evidence type="ECO:0000313" key="15">
    <source>
        <dbReference type="Proteomes" id="UP001054801"/>
    </source>
</evidence>
<keyword evidence="9" id="KW-0472">Membrane</keyword>
<evidence type="ECO:0000256" key="1">
    <source>
        <dbReference type="ARBA" id="ARBA00004571"/>
    </source>
</evidence>
<evidence type="ECO:0000256" key="9">
    <source>
        <dbReference type="ARBA" id="ARBA00023136"/>
    </source>
</evidence>
<evidence type="ECO:0000256" key="3">
    <source>
        <dbReference type="ARBA" id="ARBA00022448"/>
    </source>
</evidence>
<dbReference type="Proteomes" id="UP001054801">
    <property type="component" value="Chromosome"/>
</dbReference>
<dbReference type="Gene3D" id="2.40.160.10">
    <property type="entry name" value="Porin"/>
    <property type="match status" value="1"/>
</dbReference>
<evidence type="ECO:0000256" key="12">
    <source>
        <dbReference type="SAM" id="SignalP"/>
    </source>
</evidence>
<reference evidence="14" key="1">
    <citation type="journal article" date="2022" name="Microorganisms">
        <title>Two New Species of Filamentous Sulfur Bacteria of the Genus Thiothrix, Thiothrix winogradskyi sp. nov. and 'Candidatus Thiothrix sulfatifontis' sp. nov.</title>
        <authorList>
            <person name="Ravin N.V."/>
            <person name="Rossetti S."/>
            <person name="Beletsky A.V."/>
            <person name="Kadnikov V.V."/>
            <person name="Rudenko T.S."/>
            <person name="Smolyakov D.D."/>
            <person name="Moskvitina M.I."/>
            <person name="Gureeva M.V."/>
            <person name="Mardanov A.V."/>
            <person name="Grabovich M.Y."/>
        </authorList>
    </citation>
    <scope>NUCLEOTIDE SEQUENCE</scope>
    <source>
        <strain evidence="14">CT3</strain>
    </source>
</reference>
<dbReference type="SUPFAM" id="SSF56935">
    <property type="entry name" value="Porins"/>
    <property type="match status" value="1"/>
</dbReference>
<gene>
    <name evidence="14" type="ORF">L2Y54_10190</name>
</gene>
<keyword evidence="7" id="KW-0406">Ion transport</keyword>
<sequence>MQNTLRITLVAAAIAAVCATPAMAADDLQALKAQMETMQKRIAELETKQSAAPVAKAEKSAKGDKSDKGDSKEEGWIANSKAMNLYGRVGLSVDNKSGDITNEGTTLNSNASLLGVKGTLPSGYGETDVIYQMELEYDTTNSTTDSTGKQRDVLLREAYAGVKSDKMGTLRAGRLSTGYKGSLTTIDPWLDTAMQSRNGGRQGSSELHSNYFNNTLMYETPKLGSGVKANVWYATNTDNTQLNNAGSLVNFKGGSATGLGVKYKNKAVFLAADMIDMNADNVSSGVTNGSGWQVAAQYKPDKVGVAALYEDVDELGFGKNTYVNATYDATPKTTLVAAYGKNEGRVPNGNKDWDNWSIGVQQKIHKKSQLFAAYNSRKDSADLEENTITIGTKINFGD</sequence>
<organism evidence="14 15">
    <name type="scientific">Thiothrix winogradskyi</name>
    <dbReference type="NCBI Taxonomy" id="96472"/>
    <lineage>
        <taxon>Bacteria</taxon>
        <taxon>Pseudomonadati</taxon>
        <taxon>Pseudomonadota</taxon>
        <taxon>Gammaproteobacteria</taxon>
        <taxon>Thiotrichales</taxon>
        <taxon>Thiotrichaceae</taxon>
        <taxon>Thiothrix</taxon>
    </lineage>
</organism>
<feature type="chain" id="PRO_5045149605" evidence="12">
    <location>
        <begin position="25"/>
        <end position="398"/>
    </location>
</feature>
<keyword evidence="10" id="KW-0998">Cell outer membrane</keyword>
<dbReference type="CDD" id="cd00342">
    <property type="entry name" value="gram_neg_porins"/>
    <property type="match status" value="1"/>
</dbReference>
<keyword evidence="3" id="KW-0813">Transport</keyword>
<dbReference type="InterPro" id="IPR050298">
    <property type="entry name" value="Gram-neg_bact_OMP"/>
</dbReference>
<evidence type="ECO:0000313" key="14">
    <source>
        <dbReference type="EMBL" id="UJS26386.1"/>
    </source>
</evidence>
<name>A0ABY3T489_9GAMM</name>
<dbReference type="RefSeq" id="WP_236501772.1">
    <property type="nucleotide sequence ID" value="NZ_CP091244.1"/>
</dbReference>
<evidence type="ECO:0000256" key="4">
    <source>
        <dbReference type="ARBA" id="ARBA00022452"/>
    </source>
</evidence>
<evidence type="ECO:0000256" key="2">
    <source>
        <dbReference type="ARBA" id="ARBA00011233"/>
    </source>
</evidence>
<evidence type="ECO:0000256" key="11">
    <source>
        <dbReference type="SAM" id="MobiDB-lite"/>
    </source>
</evidence>
<keyword evidence="8" id="KW-0626">Porin</keyword>
<dbReference type="PANTHER" id="PTHR34501">
    <property type="entry name" value="PROTEIN YDDL-RELATED"/>
    <property type="match status" value="1"/>
</dbReference>
<dbReference type="InterPro" id="IPR023614">
    <property type="entry name" value="Porin_dom_sf"/>
</dbReference>
<feature type="region of interest" description="Disordered" evidence="11">
    <location>
        <begin position="45"/>
        <end position="74"/>
    </location>
</feature>
<comment type="subcellular location">
    <subcellularLocation>
        <location evidence="1">Cell outer membrane</location>
        <topology evidence="1">Multi-pass membrane protein</topology>
    </subcellularLocation>
</comment>
<comment type="subunit">
    <text evidence="2">Homotrimer.</text>
</comment>
<evidence type="ECO:0000259" key="13">
    <source>
        <dbReference type="Pfam" id="PF13609"/>
    </source>
</evidence>
<protein>
    <submittedName>
        <fullName evidence="14">Porin</fullName>
    </submittedName>
</protein>